<dbReference type="InterPro" id="IPR011257">
    <property type="entry name" value="DNA_glycosylase"/>
</dbReference>
<dbReference type="GO" id="GO:0008725">
    <property type="term" value="F:DNA-3-methyladenine glycosylase activity"/>
    <property type="evidence" value="ECO:0007669"/>
    <property type="project" value="TreeGrafter"/>
</dbReference>
<accession>A0A382ZZA4</accession>
<proteinExistence type="inferred from homology"/>
<keyword evidence="2" id="KW-0227">DNA damage</keyword>
<dbReference type="Gene3D" id="1.10.1670.40">
    <property type="match status" value="1"/>
</dbReference>
<dbReference type="Pfam" id="PF00730">
    <property type="entry name" value="HhH-GPD"/>
    <property type="match status" value="1"/>
</dbReference>
<name>A0A382ZZA4_9ZZZZ</name>
<dbReference type="Gene3D" id="1.10.340.30">
    <property type="entry name" value="Hypothetical protein, domain 2"/>
    <property type="match status" value="1"/>
</dbReference>
<dbReference type="GO" id="GO:0043916">
    <property type="term" value="F:DNA-7-methylguanine glycosylase activity"/>
    <property type="evidence" value="ECO:0007669"/>
    <property type="project" value="TreeGrafter"/>
</dbReference>
<dbReference type="CDD" id="cd00056">
    <property type="entry name" value="ENDO3c"/>
    <property type="match status" value="1"/>
</dbReference>
<dbReference type="GO" id="GO:0032131">
    <property type="term" value="F:alkylated DNA binding"/>
    <property type="evidence" value="ECO:0007669"/>
    <property type="project" value="TreeGrafter"/>
</dbReference>
<dbReference type="PANTHER" id="PTHR43003">
    <property type="entry name" value="DNA-3-METHYLADENINE GLYCOSYLASE"/>
    <property type="match status" value="1"/>
</dbReference>
<sequence>EVYMSSIKTVSPSSRPPFWLKARRHLIGADPMLSAIIKCCASEHLLPRNDAFFSLARSIVGQQISVKAAQSIWNRLVDELGGMNVVKVASTNLERIRSCGVTRQKSAYLLDLAQHFQDGKLETQSWKRLDDEHVIKDITQVKGVGRWTAEMFLIFHLLRPDVLPLGDIGIQKAMRLHFNDGDPMSEDAMTARAEPWRPWRSVAVWYLWRSLDPQPVDY</sequence>
<comment type="similarity">
    <text evidence="1">Belongs to the alkylbase DNA glycosidase AlkA family.</text>
</comment>
<evidence type="ECO:0000313" key="5">
    <source>
        <dbReference type="EMBL" id="SVE00771.1"/>
    </source>
</evidence>
<organism evidence="5">
    <name type="scientific">marine metagenome</name>
    <dbReference type="NCBI Taxonomy" id="408172"/>
    <lineage>
        <taxon>unclassified sequences</taxon>
        <taxon>metagenomes</taxon>
        <taxon>ecological metagenomes</taxon>
    </lineage>
</organism>
<dbReference type="GO" id="GO:0032993">
    <property type="term" value="C:protein-DNA complex"/>
    <property type="evidence" value="ECO:0007669"/>
    <property type="project" value="TreeGrafter"/>
</dbReference>
<dbReference type="InterPro" id="IPR003265">
    <property type="entry name" value="HhH-GPD_domain"/>
</dbReference>
<evidence type="ECO:0000259" key="4">
    <source>
        <dbReference type="SMART" id="SM00478"/>
    </source>
</evidence>
<dbReference type="PANTHER" id="PTHR43003:SF5">
    <property type="entry name" value="DNA-3-METHYLADENINE GLYCOSYLASE"/>
    <property type="match status" value="1"/>
</dbReference>
<keyword evidence="3" id="KW-0234">DNA repair</keyword>
<dbReference type="InterPro" id="IPR051912">
    <property type="entry name" value="Alkylbase_DNA_Glycosylase/TA"/>
</dbReference>
<feature type="non-terminal residue" evidence="5">
    <location>
        <position position="1"/>
    </location>
</feature>
<reference evidence="5" key="1">
    <citation type="submission" date="2018-05" db="EMBL/GenBank/DDBJ databases">
        <authorList>
            <person name="Lanie J.A."/>
            <person name="Ng W.-L."/>
            <person name="Kazmierczak K.M."/>
            <person name="Andrzejewski T.M."/>
            <person name="Davidsen T.M."/>
            <person name="Wayne K.J."/>
            <person name="Tettelin H."/>
            <person name="Glass J.I."/>
            <person name="Rusch D."/>
            <person name="Podicherti R."/>
            <person name="Tsui H.-C.T."/>
            <person name="Winkler M.E."/>
        </authorList>
    </citation>
    <scope>NUCLEOTIDE SEQUENCE</scope>
</reference>
<evidence type="ECO:0000256" key="2">
    <source>
        <dbReference type="ARBA" id="ARBA00022763"/>
    </source>
</evidence>
<evidence type="ECO:0000256" key="3">
    <source>
        <dbReference type="ARBA" id="ARBA00023204"/>
    </source>
</evidence>
<dbReference type="GO" id="GO:0006285">
    <property type="term" value="P:base-excision repair, AP site formation"/>
    <property type="evidence" value="ECO:0007669"/>
    <property type="project" value="TreeGrafter"/>
</dbReference>
<dbReference type="SMART" id="SM00478">
    <property type="entry name" value="ENDO3c"/>
    <property type="match status" value="1"/>
</dbReference>
<dbReference type="GO" id="GO:0005634">
    <property type="term" value="C:nucleus"/>
    <property type="evidence" value="ECO:0007669"/>
    <property type="project" value="TreeGrafter"/>
</dbReference>
<protein>
    <recommendedName>
        <fullName evidence="4">HhH-GPD domain-containing protein</fullName>
    </recommendedName>
</protein>
<evidence type="ECO:0000256" key="1">
    <source>
        <dbReference type="ARBA" id="ARBA00010817"/>
    </source>
</evidence>
<dbReference type="SUPFAM" id="SSF48150">
    <property type="entry name" value="DNA-glycosylase"/>
    <property type="match status" value="1"/>
</dbReference>
<feature type="domain" description="HhH-GPD" evidence="4">
    <location>
        <begin position="60"/>
        <end position="212"/>
    </location>
</feature>
<dbReference type="AlphaFoldDB" id="A0A382ZZA4"/>
<gene>
    <name evidence="5" type="ORF">METZ01_LOCUS453625</name>
</gene>
<dbReference type="FunFam" id="1.10.340.30:FF:000004">
    <property type="entry name" value="DNA-3-methyladenine glycosylase II"/>
    <property type="match status" value="1"/>
</dbReference>
<dbReference type="GO" id="GO:0006307">
    <property type="term" value="P:DNA alkylation repair"/>
    <property type="evidence" value="ECO:0007669"/>
    <property type="project" value="TreeGrafter"/>
</dbReference>
<dbReference type="EMBL" id="UINC01187837">
    <property type="protein sequence ID" value="SVE00771.1"/>
    <property type="molecule type" value="Genomic_DNA"/>
</dbReference>